<name>A0A835JZA3_9ROSI</name>
<gene>
    <name evidence="1" type="ORF">SADUNF_Sadunf07G0002300</name>
</gene>
<accession>A0A835JZA3</accession>
<evidence type="ECO:0000313" key="2">
    <source>
        <dbReference type="Proteomes" id="UP000657918"/>
    </source>
</evidence>
<dbReference type="Proteomes" id="UP000657918">
    <property type="component" value="Unassembled WGS sequence"/>
</dbReference>
<reference evidence="1 2" key="1">
    <citation type="submission" date="2020-10" db="EMBL/GenBank/DDBJ databases">
        <title>Plant Genome Project.</title>
        <authorList>
            <person name="Zhang R.-G."/>
        </authorList>
    </citation>
    <scope>NUCLEOTIDE SEQUENCE [LARGE SCALE GENOMIC DNA]</scope>
    <source>
        <strain evidence="1">FAFU-HL-1</strain>
        <tissue evidence="1">Leaf</tissue>
    </source>
</reference>
<organism evidence="1 2">
    <name type="scientific">Salix dunnii</name>
    <dbReference type="NCBI Taxonomy" id="1413687"/>
    <lineage>
        <taxon>Eukaryota</taxon>
        <taxon>Viridiplantae</taxon>
        <taxon>Streptophyta</taxon>
        <taxon>Embryophyta</taxon>
        <taxon>Tracheophyta</taxon>
        <taxon>Spermatophyta</taxon>
        <taxon>Magnoliopsida</taxon>
        <taxon>eudicotyledons</taxon>
        <taxon>Gunneridae</taxon>
        <taxon>Pentapetalae</taxon>
        <taxon>rosids</taxon>
        <taxon>fabids</taxon>
        <taxon>Malpighiales</taxon>
        <taxon>Salicaceae</taxon>
        <taxon>Saliceae</taxon>
        <taxon>Salix</taxon>
    </lineage>
</organism>
<dbReference type="EMBL" id="JADGMS010000007">
    <property type="protein sequence ID" value="KAF9678123.1"/>
    <property type="molecule type" value="Genomic_DNA"/>
</dbReference>
<sequence>MSLPSPHTAAEQEKKRAVLKKNTITSSVAQSKICTITVTGSAKRVTAFQSNISCYGYEAGVGFGHVLRAAYQNGVNGFPWNPATINMWCGQQNLKLGKHRQRKISTDGMEMGEFDSFMELLARAGDCAAMLGGFDFLRNIQKDGGRGQSYLLCPARPKVVSSTVTDGACSLLELQLQVVLRNVSRTSSTMVMPEKLKEPAVPGSDILQGPI</sequence>
<protein>
    <submittedName>
        <fullName evidence="1">Uncharacterized protein</fullName>
    </submittedName>
</protein>
<proteinExistence type="predicted"/>
<evidence type="ECO:0000313" key="1">
    <source>
        <dbReference type="EMBL" id="KAF9678123.1"/>
    </source>
</evidence>
<comment type="caution">
    <text evidence="1">The sequence shown here is derived from an EMBL/GenBank/DDBJ whole genome shotgun (WGS) entry which is preliminary data.</text>
</comment>
<dbReference type="AlphaFoldDB" id="A0A835JZA3"/>
<keyword evidence="2" id="KW-1185">Reference proteome</keyword>